<evidence type="ECO:0000256" key="2">
    <source>
        <dbReference type="ARBA" id="ARBA00022908"/>
    </source>
</evidence>
<dbReference type="InterPro" id="IPR025166">
    <property type="entry name" value="Integrase_DNA_bind_dom"/>
</dbReference>
<dbReference type="GO" id="GO:0015074">
    <property type="term" value="P:DNA integration"/>
    <property type="evidence" value="ECO:0007669"/>
    <property type="project" value="UniProtKB-KW"/>
</dbReference>
<dbReference type="InterPro" id="IPR011010">
    <property type="entry name" value="DNA_brk_join_enz"/>
</dbReference>
<organism evidence="8 9">
    <name type="scientific">Lonsdalea populi</name>
    <dbReference type="NCBI Taxonomy" id="1172565"/>
    <lineage>
        <taxon>Bacteria</taxon>
        <taxon>Pseudomonadati</taxon>
        <taxon>Pseudomonadota</taxon>
        <taxon>Gammaproteobacteria</taxon>
        <taxon>Enterobacterales</taxon>
        <taxon>Pectobacteriaceae</taxon>
        <taxon>Lonsdalea</taxon>
    </lineage>
</organism>
<dbReference type="RefSeq" id="WP_112152669.1">
    <property type="nucleotide sequence ID" value="NZ_LUSU01000025.1"/>
</dbReference>
<keyword evidence="4" id="KW-0233">DNA recombination</keyword>
<protein>
    <submittedName>
        <fullName evidence="8">DUF4102 domain-containing protein</fullName>
    </submittedName>
</protein>
<dbReference type="Gene3D" id="1.10.443.10">
    <property type="entry name" value="Intergrase catalytic core"/>
    <property type="match status" value="1"/>
</dbReference>
<dbReference type="SUPFAM" id="SSF56349">
    <property type="entry name" value="DNA breaking-rejoining enzymes"/>
    <property type="match status" value="1"/>
</dbReference>
<accession>A0A3N0USV0</accession>
<comment type="similarity">
    <text evidence="1">Belongs to the 'phage' integrase family.</text>
</comment>
<dbReference type="CDD" id="cd00801">
    <property type="entry name" value="INT_P4_C"/>
    <property type="match status" value="1"/>
</dbReference>
<dbReference type="GO" id="GO:0006310">
    <property type="term" value="P:DNA recombination"/>
    <property type="evidence" value="ECO:0007669"/>
    <property type="project" value="UniProtKB-KW"/>
</dbReference>
<dbReference type="InterPro" id="IPR053876">
    <property type="entry name" value="Phage_int_M"/>
</dbReference>
<evidence type="ECO:0000313" key="8">
    <source>
        <dbReference type="EMBL" id="ROH83254.1"/>
    </source>
</evidence>
<dbReference type="OrthoDB" id="5589990at2"/>
<dbReference type="Proteomes" id="UP000274511">
    <property type="component" value="Unassembled WGS sequence"/>
</dbReference>
<evidence type="ECO:0000256" key="5">
    <source>
        <dbReference type="PROSITE-ProRule" id="PRU01248"/>
    </source>
</evidence>
<feature type="domain" description="Tyr recombinase" evidence="6">
    <location>
        <begin position="196"/>
        <end position="386"/>
    </location>
</feature>
<dbReference type="Gene3D" id="1.10.150.130">
    <property type="match status" value="1"/>
</dbReference>
<proteinExistence type="inferred from homology"/>
<evidence type="ECO:0000256" key="1">
    <source>
        <dbReference type="ARBA" id="ARBA00008857"/>
    </source>
</evidence>
<sequence>MLAETKLKALKPKDKLYKVADRDGLYVTIAKSGLITFRFDYQINGRRETLTIGKYPIVSLASAREKLLDAKKLLAQGISPATEKQRQKQQAKSTYFGDWLTRWFDDANYKDSTRRMIQGVIKRDIAPKFGKKLLSEITPDILRNHCDKVKNRGAAASAVKTRDIVGSVFTYAKARGVKCDNPAEHVPPSTIATFVPRDRALSKKEIGLFFNTLKNAQTSHALKVALKLIMLTLVRKNSIVNATWDEIDFVNAEWTIPAEKMKASRRGAGRPHVVYLSRQALDLFMQLHILAAGSSFVLPSFGQSQHGTIALSSLNRAANHAIQLAQKQGLPLEDFTIHDMRRTASTHLHESGYNSDWIEKALAHEQRGVRAVYNKAEYAEQRRKMLQDWADMVDGWVGSIGIKS</sequence>
<gene>
    <name evidence="8" type="ORF">EC392_03470</name>
</gene>
<evidence type="ECO:0000256" key="3">
    <source>
        <dbReference type="ARBA" id="ARBA00023125"/>
    </source>
</evidence>
<keyword evidence="3 5" id="KW-0238">DNA-binding</keyword>
<dbReference type="Pfam" id="PF13356">
    <property type="entry name" value="Arm-DNA-bind_3"/>
    <property type="match status" value="1"/>
</dbReference>
<dbReference type="Pfam" id="PF00589">
    <property type="entry name" value="Phage_integrase"/>
    <property type="match status" value="1"/>
</dbReference>
<dbReference type="InterPro" id="IPR013762">
    <property type="entry name" value="Integrase-like_cat_sf"/>
</dbReference>
<dbReference type="PROSITE" id="PS51900">
    <property type="entry name" value="CB"/>
    <property type="match status" value="1"/>
</dbReference>
<evidence type="ECO:0000313" key="9">
    <source>
        <dbReference type="Proteomes" id="UP000274511"/>
    </source>
</evidence>
<feature type="domain" description="Core-binding (CB)" evidence="7">
    <location>
        <begin position="94"/>
        <end position="173"/>
    </location>
</feature>
<dbReference type="GO" id="GO:0003677">
    <property type="term" value="F:DNA binding"/>
    <property type="evidence" value="ECO:0007669"/>
    <property type="project" value="UniProtKB-UniRule"/>
</dbReference>
<dbReference type="InterPro" id="IPR038488">
    <property type="entry name" value="Integrase_DNA-bd_sf"/>
</dbReference>
<reference evidence="8 9" key="1">
    <citation type="submission" date="2018-10" db="EMBL/GenBank/DDBJ databases">
        <title>New species genome.</title>
        <authorList>
            <person name="Li Y."/>
        </authorList>
    </citation>
    <scope>NUCLEOTIDE SEQUENCE [LARGE SCALE GENOMIC DNA]</scope>
    <source>
        <strain evidence="8 9">L6_4B</strain>
    </source>
</reference>
<comment type="caution">
    <text evidence="8">The sequence shown here is derived from an EMBL/GenBank/DDBJ whole genome shotgun (WGS) entry which is preliminary data.</text>
</comment>
<dbReference type="EMBL" id="RJUJ01000003">
    <property type="protein sequence ID" value="ROH83254.1"/>
    <property type="molecule type" value="Genomic_DNA"/>
</dbReference>
<evidence type="ECO:0000259" key="6">
    <source>
        <dbReference type="PROSITE" id="PS51898"/>
    </source>
</evidence>
<dbReference type="AlphaFoldDB" id="A0A3N0USV0"/>
<dbReference type="InterPro" id="IPR050808">
    <property type="entry name" value="Phage_Integrase"/>
</dbReference>
<dbReference type="InterPro" id="IPR010998">
    <property type="entry name" value="Integrase_recombinase_N"/>
</dbReference>
<dbReference type="PANTHER" id="PTHR30629">
    <property type="entry name" value="PROPHAGE INTEGRASE"/>
    <property type="match status" value="1"/>
</dbReference>
<dbReference type="InterPro" id="IPR044068">
    <property type="entry name" value="CB"/>
</dbReference>
<evidence type="ECO:0000259" key="7">
    <source>
        <dbReference type="PROSITE" id="PS51900"/>
    </source>
</evidence>
<dbReference type="InterPro" id="IPR002104">
    <property type="entry name" value="Integrase_catalytic"/>
</dbReference>
<dbReference type="PANTHER" id="PTHR30629:SF2">
    <property type="entry name" value="PROPHAGE INTEGRASE INTS-RELATED"/>
    <property type="match status" value="1"/>
</dbReference>
<name>A0A3N0USV0_9GAMM</name>
<keyword evidence="2" id="KW-0229">DNA integration</keyword>
<dbReference type="Pfam" id="PF22022">
    <property type="entry name" value="Phage_int_M"/>
    <property type="match status" value="1"/>
</dbReference>
<dbReference type="PROSITE" id="PS51898">
    <property type="entry name" value="TYR_RECOMBINASE"/>
    <property type="match status" value="1"/>
</dbReference>
<dbReference type="Gene3D" id="3.30.160.390">
    <property type="entry name" value="Integrase, DNA-binding domain"/>
    <property type="match status" value="1"/>
</dbReference>
<evidence type="ECO:0000256" key="4">
    <source>
        <dbReference type="ARBA" id="ARBA00023172"/>
    </source>
</evidence>